<dbReference type="GO" id="GO:0004497">
    <property type="term" value="F:monooxygenase activity"/>
    <property type="evidence" value="ECO:0007669"/>
    <property type="project" value="UniProtKB-KW"/>
</dbReference>
<evidence type="ECO:0000313" key="2">
    <source>
        <dbReference type="EMBL" id="QFI54934.1"/>
    </source>
</evidence>
<dbReference type="PANTHER" id="PTHR33336">
    <property type="entry name" value="QUINOL MONOOXYGENASE YGIN-RELATED"/>
    <property type="match status" value="1"/>
</dbReference>
<gene>
    <name evidence="2" type="ORF">FE240_09715</name>
</gene>
<dbReference type="Proteomes" id="UP000594034">
    <property type="component" value="Chromosome"/>
</dbReference>
<evidence type="ECO:0000313" key="3">
    <source>
        <dbReference type="Proteomes" id="UP000594034"/>
    </source>
</evidence>
<dbReference type="PROSITE" id="PS51725">
    <property type="entry name" value="ABM"/>
    <property type="match status" value="1"/>
</dbReference>
<dbReference type="SUPFAM" id="SSF54909">
    <property type="entry name" value="Dimeric alpha+beta barrel"/>
    <property type="match status" value="1"/>
</dbReference>
<name>A0A5J6WX97_9GAMM</name>
<keyword evidence="3" id="KW-1185">Reference proteome</keyword>
<dbReference type="GO" id="GO:0005829">
    <property type="term" value="C:cytosol"/>
    <property type="evidence" value="ECO:0007669"/>
    <property type="project" value="TreeGrafter"/>
</dbReference>
<protein>
    <submittedName>
        <fullName evidence="2">Antibiotic biosynthesis monooxygenase</fullName>
    </submittedName>
</protein>
<dbReference type="KEGG" id="asim:FE240_09715"/>
<dbReference type="InterPro" id="IPR050744">
    <property type="entry name" value="AI-2_Isomerase_LsrG"/>
</dbReference>
<dbReference type="InterPro" id="IPR007138">
    <property type="entry name" value="ABM_dom"/>
</dbReference>
<dbReference type="AlphaFoldDB" id="A0A5J6WX97"/>
<feature type="domain" description="ABM" evidence="1">
    <location>
        <begin position="4"/>
        <end position="97"/>
    </location>
</feature>
<dbReference type="RefSeq" id="WP_193000567.1">
    <property type="nucleotide sequence ID" value="NZ_CP040449.1"/>
</dbReference>
<dbReference type="InterPro" id="IPR011008">
    <property type="entry name" value="Dimeric_a/b-barrel"/>
</dbReference>
<dbReference type="EMBL" id="CP040449">
    <property type="protein sequence ID" value="QFI54934.1"/>
    <property type="molecule type" value="Genomic_DNA"/>
</dbReference>
<organism evidence="2 3">
    <name type="scientific">Aeromonas simiae</name>
    <dbReference type="NCBI Taxonomy" id="218936"/>
    <lineage>
        <taxon>Bacteria</taxon>
        <taxon>Pseudomonadati</taxon>
        <taxon>Pseudomonadota</taxon>
        <taxon>Gammaproteobacteria</taxon>
        <taxon>Aeromonadales</taxon>
        <taxon>Aeromonadaceae</taxon>
        <taxon>Aeromonas</taxon>
    </lineage>
</organism>
<accession>A0A5J6WX97</accession>
<dbReference type="PANTHER" id="PTHR33336:SF3">
    <property type="entry name" value="ABM DOMAIN-CONTAINING PROTEIN"/>
    <property type="match status" value="1"/>
</dbReference>
<sequence length="97" mass="10936">MSTVIVIARLVAQPGQGESLHRALQPLMEATRAEPGCLAYDLHQERDNPDAWMLFERWESDAALAAHNQAPHLAHFATTFGATLVERDVRYYHPLSR</sequence>
<keyword evidence="2" id="KW-0560">Oxidoreductase</keyword>
<proteinExistence type="predicted"/>
<dbReference type="Pfam" id="PF03992">
    <property type="entry name" value="ABM"/>
    <property type="match status" value="1"/>
</dbReference>
<dbReference type="Gene3D" id="3.30.70.100">
    <property type="match status" value="1"/>
</dbReference>
<reference evidence="2 3" key="1">
    <citation type="submission" date="2019-05" db="EMBL/GenBank/DDBJ databases">
        <title>OXA-830, a novel chromosomally encoded expanded-spectrum class D beta-lactamase in Aeromonas simiae.</title>
        <authorList>
            <person name="Zhou W."/>
            <person name="Chen Q."/>
        </authorList>
    </citation>
    <scope>NUCLEOTIDE SEQUENCE [LARGE SCALE GENOMIC DNA]</scope>
    <source>
        <strain evidence="2 3">A6</strain>
    </source>
</reference>
<keyword evidence="2" id="KW-0503">Monooxygenase</keyword>
<evidence type="ECO:0000259" key="1">
    <source>
        <dbReference type="PROSITE" id="PS51725"/>
    </source>
</evidence>